<feature type="transmembrane region" description="Helical" evidence="1">
    <location>
        <begin position="12"/>
        <end position="33"/>
    </location>
</feature>
<dbReference type="RefSeq" id="WP_067854299.1">
    <property type="nucleotide sequence ID" value="NZ_CP011502.1"/>
</dbReference>
<keyword evidence="1" id="KW-1133">Transmembrane helix</keyword>
<proteinExistence type="predicted"/>
<dbReference type="KEGG" id="aer:AERYTH_02630"/>
<sequence length="90" mass="8902">MTPPYVEARSILVGGVVLLVTGAAIPLVLQLLVPDGFSGGRGALLVLSSVTVASTVLLALGAAVIGAGLVLRALERAGVIGPADGRSDDR</sequence>
<keyword evidence="1" id="KW-0812">Transmembrane</keyword>
<keyword evidence="1" id="KW-0472">Membrane</keyword>
<dbReference type="EMBL" id="CP011502">
    <property type="protein sequence ID" value="ALX03673.1"/>
    <property type="molecule type" value="Genomic_DNA"/>
</dbReference>
<dbReference type="AlphaFoldDB" id="A0A0U4B6K0"/>
<evidence type="ECO:0000313" key="3">
    <source>
        <dbReference type="Proteomes" id="UP000067689"/>
    </source>
</evidence>
<dbReference type="PATRIC" id="fig|2041.4.peg.556"/>
<name>A0A0U4B6K0_9ACTN</name>
<feature type="transmembrane region" description="Helical" evidence="1">
    <location>
        <begin position="45"/>
        <end position="71"/>
    </location>
</feature>
<organism evidence="2 3">
    <name type="scientific">Aeromicrobium erythreum</name>
    <dbReference type="NCBI Taxonomy" id="2041"/>
    <lineage>
        <taxon>Bacteria</taxon>
        <taxon>Bacillati</taxon>
        <taxon>Actinomycetota</taxon>
        <taxon>Actinomycetes</taxon>
        <taxon>Propionibacteriales</taxon>
        <taxon>Nocardioidaceae</taxon>
        <taxon>Aeromicrobium</taxon>
    </lineage>
</organism>
<keyword evidence="3" id="KW-1185">Reference proteome</keyword>
<evidence type="ECO:0000256" key="1">
    <source>
        <dbReference type="SAM" id="Phobius"/>
    </source>
</evidence>
<dbReference type="Proteomes" id="UP000067689">
    <property type="component" value="Chromosome"/>
</dbReference>
<accession>A0A0U4B6K0</accession>
<evidence type="ECO:0000313" key="2">
    <source>
        <dbReference type="EMBL" id="ALX03673.1"/>
    </source>
</evidence>
<protein>
    <submittedName>
        <fullName evidence="2">Uncharacterized protein</fullName>
    </submittedName>
</protein>
<reference evidence="2 3" key="1">
    <citation type="journal article" date="1991" name="Int. J. Syst. Bacteriol.">
        <title>Description of the erythromycin-producing bacterium Arthrobacter sp. strain NRRL B-3381 as Aeromicrobium erythreum gen. nov., sp. nov.</title>
        <authorList>
            <person name="Miller E.S."/>
            <person name="Woese C.R."/>
            <person name="Brenner S."/>
        </authorList>
    </citation>
    <scope>NUCLEOTIDE SEQUENCE [LARGE SCALE GENOMIC DNA]</scope>
    <source>
        <strain evidence="2 3">AR18</strain>
    </source>
</reference>
<gene>
    <name evidence="2" type="ORF">AERYTH_02630</name>
</gene>